<evidence type="ECO:0000313" key="2">
    <source>
        <dbReference type="EMBL" id="TYP68910.1"/>
    </source>
</evidence>
<dbReference type="AlphaFoldDB" id="A0A5S5BRY4"/>
<name>A0A5S5BRY4_9BACL</name>
<dbReference type="InterPro" id="IPR049242">
    <property type="entry name" value="DUF6877"/>
</dbReference>
<reference evidence="2 3" key="1">
    <citation type="submission" date="2019-07" db="EMBL/GenBank/DDBJ databases">
        <title>Genomic Encyclopedia of Type Strains, Phase III (KMG-III): the genomes of soil and plant-associated and newly described type strains.</title>
        <authorList>
            <person name="Whitman W."/>
        </authorList>
    </citation>
    <scope>NUCLEOTIDE SEQUENCE [LARGE SCALE GENOMIC DNA]</scope>
    <source>
        <strain evidence="2 3">BL24</strain>
    </source>
</reference>
<keyword evidence="3" id="KW-1185">Reference proteome</keyword>
<evidence type="ECO:0000313" key="3">
    <source>
        <dbReference type="Proteomes" id="UP000323257"/>
    </source>
</evidence>
<evidence type="ECO:0000259" key="1">
    <source>
        <dbReference type="Pfam" id="PF21793"/>
    </source>
</evidence>
<proteinExistence type="predicted"/>
<organism evidence="2 3">
    <name type="scientific">Paenibacillus methanolicus</name>
    <dbReference type="NCBI Taxonomy" id="582686"/>
    <lineage>
        <taxon>Bacteria</taxon>
        <taxon>Bacillati</taxon>
        <taxon>Bacillota</taxon>
        <taxon>Bacilli</taxon>
        <taxon>Bacillales</taxon>
        <taxon>Paenibacillaceae</taxon>
        <taxon>Paenibacillus</taxon>
    </lineage>
</organism>
<feature type="domain" description="DUF6877" evidence="1">
    <location>
        <begin position="1"/>
        <end position="52"/>
    </location>
</feature>
<accession>A0A5S5BRY4</accession>
<dbReference type="Proteomes" id="UP000323257">
    <property type="component" value="Unassembled WGS sequence"/>
</dbReference>
<dbReference type="Pfam" id="PF21793">
    <property type="entry name" value="DUF6877"/>
    <property type="match status" value="1"/>
</dbReference>
<comment type="caution">
    <text evidence="2">The sequence shown here is derived from an EMBL/GenBank/DDBJ whole genome shotgun (WGS) entry which is preliminary data.</text>
</comment>
<dbReference type="EMBL" id="VNHS01000017">
    <property type="protein sequence ID" value="TYP68910.1"/>
    <property type="molecule type" value="Genomic_DNA"/>
</dbReference>
<sequence length="54" mass="6268">MSYLQEIIDIAPKLPTPVLDDINRRIGDWLAMGGSENDEYIAQQLRYARRFVSQ</sequence>
<protein>
    <recommendedName>
        <fullName evidence="1">DUF6877 domain-containing protein</fullName>
    </recommendedName>
</protein>
<gene>
    <name evidence="2" type="ORF">BCM02_11728</name>
</gene>
<dbReference type="RefSeq" id="WP_187434529.1">
    <property type="nucleotide sequence ID" value="NZ_VNHS01000017.1"/>
</dbReference>